<evidence type="ECO:0000256" key="6">
    <source>
        <dbReference type="ARBA" id="ARBA00022723"/>
    </source>
</evidence>
<dbReference type="PANTHER" id="PTHR47354:SF8">
    <property type="entry name" value="1,2-PHENYLACETYL-COA EPOXIDASE, SUBUNIT E"/>
    <property type="match status" value="1"/>
</dbReference>
<dbReference type="InterPro" id="IPR017927">
    <property type="entry name" value="FAD-bd_FR_type"/>
</dbReference>
<evidence type="ECO:0000256" key="4">
    <source>
        <dbReference type="ARBA" id="ARBA00022692"/>
    </source>
</evidence>
<evidence type="ECO:0000259" key="14">
    <source>
        <dbReference type="PROSITE" id="PS51384"/>
    </source>
</evidence>
<feature type="transmembrane region" description="Helical" evidence="13">
    <location>
        <begin position="195"/>
        <end position="212"/>
    </location>
</feature>
<keyword evidence="3" id="KW-0285">Flavoprotein</keyword>
<name>A0A1I3DV56_9RHOB</name>
<comment type="subcellular location">
    <subcellularLocation>
        <location evidence="2">Membrane</location>
        <topology evidence="2">Multi-pass membrane protein</topology>
    </subcellularLocation>
</comment>
<evidence type="ECO:0000313" key="16">
    <source>
        <dbReference type="Proteomes" id="UP000199377"/>
    </source>
</evidence>
<evidence type="ECO:0000256" key="3">
    <source>
        <dbReference type="ARBA" id="ARBA00022630"/>
    </source>
</evidence>
<dbReference type="CDD" id="cd06198">
    <property type="entry name" value="FNR_like_3"/>
    <property type="match status" value="1"/>
</dbReference>
<feature type="transmembrane region" description="Helical" evidence="13">
    <location>
        <begin position="170"/>
        <end position="189"/>
    </location>
</feature>
<keyword evidence="11" id="KW-0411">Iron-sulfur</keyword>
<dbReference type="Proteomes" id="UP000199377">
    <property type="component" value="Unassembled WGS sequence"/>
</dbReference>
<dbReference type="GO" id="GO:0051537">
    <property type="term" value="F:2 iron, 2 sulfur cluster binding"/>
    <property type="evidence" value="ECO:0007669"/>
    <property type="project" value="UniProtKB-KW"/>
</dbReference>
<sequence length="447" mass="48594">MSRNGIRVFWGVWAGLALLWLATNLGGLDLRFFALRASVLQLTGVLGMGAMSLAMILALRPRWPEGPLGGLDKMYRLHRRLGIGGLAVSVFHWSWAQGPKWAVGWGWLERPHRGPRPPVGDPLHAALAGLRHEAEAAGEWAFYALAALVLVALVRRIPYRWFRLSHRLTAAAYLALVFHSVALFDFGQWATPQGAVLALLMLGGSGAALVSLTGRIGAGRQVAGTLVGMRFHPGVHALEKRVRLGEGWPGHRAGQFAFVASEPRDGAHPYTIASAWDPATREIVFLAKELGRHTTGLEARLRIGQPVTVEGPYGRFIFDEDPAARQIWVGGGIGIAPFVARMKELAARAPGQARPVDLFHCTREVDEGALALLAADAAAAGVRLHVLVEGRDGLLTGERLRAAVPDWREAGLWFCGPTRFGAALRADLAARGFPVETRFHQELFELR</sequence>
<evidence type="ECO:0000256" key="8">
    <source>
        <dbReference type="ARBA" id="ARBA00022989"/>
    </source>
</evidence>
<dbReference type="InterPro" id="IPR017938">
    <property type="entry name" value="Riboflavin_synthase-like_b-brl"/>
</dbReference>
<keyword evidence="7" id="KW-0274">FAD</keyword>
<protein>
    <submittedName>
        <fullName evidence="15">Predicted ferric reductase</fullName>
    </submittedName>
</protein>
<keyword evidence="9" id="KW-0560">Oxidoreductase</keyword>
<evidence type="ECO:0000256" key="11">
    <source>
        <dbReference type="ARBA" id="ARBA00023014"/>
    </source>
</evidence>
<dbReference type="EMBL" id="FOQH01000003">
    <property type="protein sequence ID" value="SFH90616.1"/>
    <property type="molecule type" value="Genomic_DNA"/>
</dbReference>
<accession>A0A1I3DV56</accession>
<dbReference type="InterPro" id="IPR039261">
    <property type="entry name" value="FNR_nucleotide-bd"/>
</dbReference>
<keyword evidence="6" id="KW-0479">Metal-binding</keyword>
<dbReference type="InterPro" id="IPR013130">
    <property type="entry name" value="Fe3_Rdtase_TM_dom"/>
</dbReference>
<dbReference type="Pfam" id="PF01794">
    <property type="entry name" value="Ferric_reduct"/>
    <property type="match status" value="1"/>
</dbReference>
<dbReference type="OrthoDB" id="9792185at2"/>
<dbReference type="SUPFAM" id="SSF52343">
    <property type="entry name" value="Ferredoxin reductase-like, C-terminal NADP-linked domain"/>
    <property type="match status" value="1"/>
</dbReference>
<dbReference type="Gene3D" id="3.40.50.80">
    <property type="entry name" value="Nucleotide-binding domain of ferredoxin-NADP reductase (FNR) module"/>
    <property type="match status" value="1"/>
</dbReference>
<feature type="transmembrane region" description="Helical" evidence="13">
    <location>
        <begin position="39"/>
        <end position="59"/>
    </location>
</feature>
<feature type="domain" description="FAD-binding FR-type" evidence="14">
    <location>
        <begin position="209"/>
        <end position="319"/>
    </location>
</feature>
<keyword evidence="5" id="KW-0001">2Fe-2S</keyword>
<dbReference type="PROSITE" id="PS51384">
    <property type="entry name" value="FAD_FR"/>
    <property type="match status" value="1"/>
</dbReference>
<keyword evidence="10" id="KW-0408">Iron</keyword>
<comment type="cofactor">
    <cofactor evidence="1">
        <name>FAD</name>
        <dbReference type="ChEBI" id="CHEBI:57692"/>
    </cofactor>
</comment>
<keyword evidence="16" id="KW-1185">Reference proteome</keyword>
<keyword evidence="8 13" id="KW-1133">Transmembrane helix</keyword>
<dbReference type="RefSeq" id="WP_092858844.1">
    <property type="nucleotide sequence ID" value="NZ_FOQH01000003.1"/>
</dbReference>
<dbReference type="SUPFAM" id="SSF63380">
    <property type="entry name" value="Riboflavin synthase domain-like"/>
    <property type="match status" value="1"/>
</dbReference>
<dbReference type="GO" id="GO:0046872">
    <property type="term" value="F:metal ion binding"/>
    <property type="evidence" value="ECO:0007669"/>
    <property type="project" value="UniProtKB-KW"/>
</dbReference>
<feature type="transmembrane region" description="Helical" evidence="13">
    <location>
        <begin position="140"/>
        <end position="158"/>
    </location>
</feature>
<keyword evidence="4 13" id="KW-0812">Transmembrane</keyword>
<dbReference type="GO" id="GO:0050660">
    <property type="term" value="F:flavin adenine dinucleotide binding"/>
    <property type="evidence" value="ECO:0007669"/>
    <property type="project" value="TreeGrafter"/>
</dbReference>
<dbReference type="PRINTS" id="PR00410">
    <property type="entry name" value="PHEHYDRXLASE"/>
</dbReference>
<dbReference type="InterPro" id="IPR050415">
    <property type="entry name" value="MRET"/>
</dbReference>
<organism evidence="15 16">
    <name type="scientific">Albimonas pacifica</name>
    <dbReference type="NCBI Taxonomy" id="1114924"/>
    <lineage>
        <taxon>Bacteria</taxon>
        <taxon>Pseudomonadati</taxon>
        <taxon>Pseudomonadota</taxon>
        <taxon>Alphaproteobacteria</taxon>
        <taxon>Rhodobacterales</taxon>
        <taxon>Paracoccaceae</taxon>
        <taxon>Albimonas</taxon>
    </lineage>
</organism>
<gene>
    <name evidence="15" type="ORF">SAMN05216258_10332</name>
</gene>
<dbReference type="GO" id="GO:0016020">
    <property type="term" value="C:membrane"/>
    <property type="evidence" value="ECO:0007669"/>
    <property type="project" value="UniProtKB-SubCell"/>
</dbReference>
<keyword evidence="12 13" id="KW-0472">Membrane</keyword>
<feature type="transmembrane region" description="Helical" evidence="13">
    <location>
        <begin position="7"/>
        <end position="27"/>
    </location>
</feature>
<evidence type="ECO:0000256" key="10">
    <source>
        <dbReference type="ARBA" id="ARBA00023004"/>
    </source>
</evidence>
<evidence type="ECO:0000256" key="5">
    <source>
        <dbReference type="ARBA" id="ARBA00022714"/>
    </source>
</evidence>
<evidence type="ECO:0000256" key="2">
    <source>
        <dbReference type="ARBA" id="ARBA00004141"/>
    </source>
</evidence>
<dbReference type="AlphaFoldDB" id="A0A1I3DV56"/>
<dbReference type="STRING" id="1114924.SAMN05216258_10332"/>
<evidence type="ECO:0000256" key="13">
    <source>
        <dbReference type="SAM" id="Phobius"/>
    </source>
</evidence>
<evidence type="ECO:0000313" key="15">
    <source>
        <dbReference type="EMBL" id="SFH90616.1"/>
    </source>
</evidence>
<evidence type="ECO:0000256" key="1">
    <source>
        <dbReference type="ARBA" id="ARBA00001974"/>
    </source>
</evidence>
<reference evidence="15 16" key="1">
    <citation type="submission" date="2016-10" db="EMBL/GenBank/DDBJ databases">
        <authorList>
            <person name="de Groot N.N."/>
        </authorList>
    </citation>
    <scope>NUCLEOTIDE SEQUENCE [LARGE SCALE GENOMIC DNA]</scope>
    <source>
        <strain evidence="15 16">CGMCC 1.11030</strain>
    </source>
</reference>
<dbReference type="GO" id="GO:0016491">
    <property type="term" value="F:oxidoreductase activity"/>
    <property type="evidence" value="ECO:0007669"/>
    <property type="project" value="UniProtKB-KW"/>
</dbReference>
<dbReference type="PANTHER" id="PTHR47354">
    <property type="entry name" value="NADH OXIDOREDUCTASE HCR"/>
    <property type="match status" value="1"/>
</dbReference>
<proteinExistence type="predicted"/>
<evidence type="ECO:0000256" key="7">
    <source>
        <dbReference type="ARBA" id="ARBA00022827"/>
    </source>
</evidence>
<evidence type="ECO:0000256" key="9">
    <source>
        <dbReference type="ARBA" id="ARBA00023002"/>
    </source>
</evidence>
<feature type="transmembrane region" description="Helical" evidence="13">
    <location>
        <begin position="80"/>
        <end position="96"/>
    </location>
</feature>
<evidence type="ECO:0000256" key="12">
    <source>
        <dbReference type="ARBA" id="ARBA00023136"/>
    </source>
</evidence>
<dbReference type="Gene3D" id="2.40.30.10">
    <property type="entry name" value="Translation factors"/>
    <property type="match status" value="1"/>
</dbReference>